<sequence length="270" mass="29756">MVPSTLRNAFLDFLLDFKLYYTEAENNLEEGTGSRFKRDISQGFIFIAKNKVFKSLLLIAALINFMAGVITIFPEKMIIHELSLQPETVGIVNAIGGLGVLAGGVAVARIKQLDNPFLLMKRGLSAFAALVVVYLLPLYLGGDIVSLVLIIGGIGLSVAMALQFINIPISLFVQLVTPQHLKGRVFSTMNLCSMSIMPVGAIFYGFLYDFELYWVINIISAILMLAVVRIFFNEDLITKSKSMYATAKQEVEEMDGESDESHSEPTPQSV</sequence>
<keyword evidence="10" id="KW-1185">Reference proteome</keyword>
<feature type="transmembrane region" description="Helical" evidence="8">
    <location>
        <begin position="146"/>
        <end position="173"/>
    </location>
</feature>
<dbReference type="PANTHER" id="PTHR43266:SF2">
    <property type="entry name" value="MAJOR FACILITATOR SUPERFAMILY (MFS) PROFILE DOMAIN-CONTAINING PROTEIN"/>
    <property type="match status" value="1"/>
</dbReference>
<evidence type="ECO:0000256" key="2">
    <source>
        <dbReference type="ARBA" id="ARBA00022448"/>
    </source>
</evidence>
<dbReference type="RefSeq" id="WP_380570764.1">
    <property type="nucleotide sequence ID" value="NZ_JBHMAH010000029.1"/>
</dbReference>
<comment type="subcellular location">
    <subcellularLocation>
        <location evidence="1">Cell membrane</location>
        <topology evidence="1">Multi-pass membrane protein</topology>
    </subcellularLocation>
</comment>
<keyword evidence="5 8" id="KW-1133">Transmembrane helix</keyword>
<evidence type="ECO:0000313" key="9">
    <source>
        <dbReference type="EMBL" id="MFB9861196.1"/>
    </source>
</evidence>
<feature type="transmembrane region" description="Helical" evidence="8">
    <location>
        <begin position="185"/>
        <end position="206"/>
    </location>
</feature>
<accession>A0ABV5Z578</accession>
<feature type="transmembrane region" description="Helical" evidence="8">
    <location>
        <begin position="89"/>
        <end position="110"/>
    </location>
</feature>
<dbReference type="PANTHER" id="PTHR43266">
    <property type="entry name" value="MACROLIDE-EFFLUX PROTEIN"/>
    <property type="match status" value="1"/>
</dbReference>
<reference evidence="9 10" key="1">
    <citation type="submission" date="2024-09" db="EMBL/GenBank/DDBJ databases">
        <authorList>
            <person name="Sun Q."/>
            <person name="Mori K."/>
        </authorList>
    </citation>
    <scope>NUCLEOTIDE SEQUENCE [LARGE SCALE GENOMIC DNA]</scope>
    <source>
        <strain evidence="9 10">JCM 12822</strain>
    </source>
</reference>
<evidence type="ECO:0000256" key="5">
    <source>
        <dbReference type="ARBA" id="ARBA00022989"/>
    </source>
</evidence>
<evidence type="ECO:0000256" key="4">
    <source>
        <dbReference type="ARBA" id="ARBA00022692"/>
    </source>
</evidence>
<evidence type="ECO:0000256" key="7">
    <source>
        <dbReference type="SAM" id="MobiDB-lite"/>
    </source>
</evidence>
<name>A0ABV5Z578_9STAP</name>
<evidence type="ECO:0000256" key="6">
    <source>
        <dbReference type="ARBA" id="ARBA00023136"/>
    </source>
</evidence>
<evidence type="ECO:0000256" key="8">
    <source>
        <dbReference type="SAM" id="Phobius"/>
    </source>
</evidence>
<dbReference type="Gene3D" id="1.20.1250.20">
    <property type="entry name" value="MFS general substrate transporter like domains"/>
    <property type="match status" value="1"/>
</dbReference>
<feature type="region of interest" description="Disordered" evidence="7">
    <location>
        <begin position="249"/>
        <end position="270"/>
    </location>
</feature>
<keyword evidence="6 8" id="KW-0472">Membrane</keyword>
<feature type="transmembrane region" description="Helical" evidence="8">
    <location>
        <begin position="212"/>
        <end position="232"/>
    </location>
</feature>
<dbReference type="EMBL" id="JBHMAH010000029">
    <property type="protein sequence ID" value="MFB9861196.1"/>
    <property type="molecule type" value="Genomic_DNA"/>
</dbReference>
<dbReference type="InterPro" id="IPR036259">
    <property type="entry name" value="MFS_trans_sf"/>
</dbReference>
<evidence type="ECO:0000256" key="3">
    <source>
        <dbReference type="ARBA" id="ARBA00022475"/>
    </source>
</evidence>
<evidence type="ECO:0000256" key="1">
    <source>
        <dbReference type="ARBA" id="ARBA00004651"/>
    </source>
</evidence>
<keyword evidence="2" id="KW-0813">Transport</keyword>
<keyword evidence="3" id="KW-1003">Cell membrane</keyword>
<dbReference type="Proteomes" id="UP001589740">
    <property type="component" value="Unassembled WGS sequence"/>
</dbReference>
<dbReference type="SUPFAM" id="SSF103473">
    <property type="entry name" value="MFS general substrate transporter"/>
    <property type="match status" value="1"/>
</dbReference>
<dbReference type="Pfam" id="PF07690">
    <property type="entry name" value="MFS_1"/>
    <property type="match status" value="1"/>
</dbReference>
<keyword evidence="4 8" id="KW-0812">Transmembrane</keyword>
<dbReference type="InterPro" id="IPR011701">
    <property type="entry name" value="MFS"/>
</dbReference>
<proteinExistence type="predicted"/>
<feature type="transmembrane region" description="Helical" evidence="8">
    <location>
        <begin position="56"/>
        <end position="74"/>
    </location>
</feature>
<evidence type="ECO:0000313" key="10">
    <source>
        <dbReference type="Proteomes" id="UP001589740"/>
    </source>
</evidence>
<gene>
    <name evidence="9" type="ORF">ACFFLE_08975</name>
</gene>
<feature type="transmembrane region" description="Helical" evidence="8">
    <location>
        <begin position="122"/>
        <end position="140"/>
    </location>
</feature>
<organism evidence="9 10">
    <name type="scientific">Salinicoccus siamensis</name>
    <dbReference type="NCBI Taxonomy" id="381830"/>
    <lineage>
        <taxon>Bacteria</taxon>
        <taxon>Bacillati</taxon>
        <taxon>Bacillota</taxon>
        <taxon>Bacilli</taxon>
        <taxon>Bacillales</taxon>
        <taxon>Staphylococcaceae</taxon>
        <taxon>Salinicoccus</taxon>
    </lineage>
</organism>
<protein>
    <submittedName>
        <fullName evidence="9">MFS transporter</fullName>
    </submittedName>
</protein>
<comment type="caution">
    <text evidence="9">The sequence shown here is derived from an EMBL/GenBank/DDBJ whole genome shotgun (WGS) entry which is preliminary data.</text>
</comment>